<name>A0A1B8GIZ6_9PEZI</name>
<dbReference type="PANTHER" id="PTHR47435">
    <property type="entry name" value="KELCH REPEAT PROTEIN (AFU_ORTHOLOGUE AFUA_5G12780)"/>
    <property type="match status" value="1"/>
</dbReference>
<dbReference type="InterPro" id="IPR011043">
    <property type="entry name" value="Gal_Oxase/kelch_b-propeller"/>
</dbReference>
<dbReference type="Pfam" id="PF24681">
    <property type="entry name" value="Kelch_KLHDC2_KLHL20_DRC7"/>
    <property type="match status" value="1"/>
</dbReference>
<evidence type="ECO:0000313" key="4">
    <source>
        <dbReference type="Proteomes" id="UP000091956"/>
    </source>
</evidence>
<dbReference type="GO" id="GO:0019760">
    <property type="term" value="P:glucosinolate metabolic process"/>
    <property type="evidence" value="ECO:0007669"/>
    <property type="project" value="UniProtKB-ARBA"/>
</dbReference>
<accession>A0A1B8GIZ6</accession>
<dbReference type="AlphaFoldDB" id="A0A1B8GIZ6"/>
<keyword evidence="2" id="KW-0408">Iron</keyword>
<dbReference type="SUPFAM" id="SSF50965">
    <property type="entry name" value="Galactose oxidase, central domain"/>
    <property type="match status" value="1"/>
</dbReference>
<protein>
    <submittedName>
        <fullName evidence="3">Uncharacterized protein</fullName>
    </submittedName>
</protein>
<dbReference type="InterPro" id="IPR015915">
    <property type="entry name" value="Kelch-typ_b-propeller"/>
</dbReference>
<dbReference type="RefSeq" id="XP_018129507.1">
    <property type="nucleotide sequence ID" value="XM_018275965.2"/>
</dbReference>
<evidence type="ECO:0000256" key="2">
    <source>
        <dbReference type="ARBA" id="ARBA00023004"/>
    </source>
</evidence>
<keyword evidence="4" id="KW-1185">Reference proteome</keyword>
<evidence type="ECO:0000313" key="3">
    <source>
        <dbReference type="EMBL" id="OBT95774.1"/>
    </source>
</evidence>
<proteinExistence type="predicted"/>
<reference evidence="3 4" key="1">
    <citation type="submission" date="2016-03" db="EMBL/GenBank/DDBJ databases">
        <title>Comparative genomics of Pseudogymnoascus destructans, the fungus causing white-nose syndrome of bats.</title>
        <authorList>
            <person name="Palmer J.M."/>
            <person name="Drees K.P."/>
            <person name="Foster J.T."/>
            <person name="Lindner D.L."/>
        </authorList>
    </citation>
    <scope>NUCLEOTIDE SEQUENCE [LARGE SCALE GENOMIC DNA]</scope>
    <source>
        <strain evidence="3 4">UAMH 10579</strain>
    </source>
</reference>
<dbReference type="Proteomes" id="UP000091956">
    <property type="component" value="Unassembled WGS sequence"/>
</dbReference>
<organism evidence="3 4">
    <name type="scientific">Pseudogymnoascus verrucosus</name>
    <dbReference type="NCBI Taxonomy" id="342668"/>
    <lineage>
        <taxon>Eukaryota</taxon>
        <taxon>Fungi</taxon>
        <taxon>Dikarya</taxon>
        <taxon>Ascomycota</taxon>
        <taxon>Pezizomycotina</taxon>
        <taxon>Leotiomycetes</taxon>
        <taxon>Thelebolales</taxon>
        <taxon>Thelebolaceae</taxon>
        <taxon>Pseudogymnoascus</taxon>
    </lineage>
</organism>
<evidence type="ECO:0000256" key="1">
    <source>
        <dbReference type="ARBA" id="ARBA00022737"/>
    </source>
</evidence>
<dbReference type="Gene3D" id="2.120.10.80">
    <property type="entry name" value="Kelch-type beta propeller"/>
    <property type="match status" value="2"/>
</dbReference>
<dbReference type="STRING" id="342668.A0A1B8GIZ6"/>
<dbReference type="EMBL" id="KV460233">
    <property type="protein sequence ID" value="OBT95774.1"/>
    <property type="molecule type" value="Genomic_DNA"/>
</dbReference>
<dbReference type="OrthoDB" id="10250130at2759"/>
<sequence length="334" mass="35681">MIAASWTSLLASGELQRSSHVLSVVRGTGYIFGGELLPRQPRDNHVYRLHSKYHAAQLVLETKGTSASPSPRVGTASATLNGKVYLFSGRGGEAMAPVEEHGAVWMLDPSNMKWTSLLPSDSSKPFPPARSYHCSTSNNRDRIFVHAGCPESGRLADLWSFEPSGCTWTRLANAPGPARGGASIAFYGGLLYRMNGFDGKVEQGGSLDIFDPESNTWSTKYYAADNISGPAPRSVAATLPVVASGKPLLVTLFGESDPSSLGHQGAGKMLGDVWAYDIASGAWSEVDTKAPSTSCRPSPRGWFDADVVDQSAILVSGGLGEENNRLNDAWLLQF</sequence>
<gene>
    <name evidence="3" type="ORF">VE01_06520</name>
</gene>
<keyword evidence="1" id="KW-0677">Repeat</keyword>
<dbReference type="GeneID" id="28839906"/>
<dbReference type="PANTHER" id="PTHR47435:SF4">
    <property type="entry name" value="KELCH REPEAT PROTEIN (AFU_ORTHOLOGUE AFUA_5G12780)"/>
    <property type="match status" value="1"/>
</dbReference>
<reference evidence="4" key="2">
    <citation type="journal article" date="2018" name="Nat. Commun.">
        <title>Extreme sensitivity to ultraviolet light in the fungal pathogen causing white-nose syndrome of bats.</title>
        <authorList>
            <person name="Palmer J.M."/>
            <person name="Drees K.P."/>
            <person name="Foster J.T."/>
            <person name="Lindner D.L."/>
        </authorList>
    </citation>
    <scope>NUCLEOTIDE SEQUENCE [LARGE SCALE GENOMIC DNA]</scope>
    <source>
        <strain evidence="4">UAMH 10579</strain>
    </source>
</reference>
<dbReference type="SUPFAM" id="SSF117281">
    <property type="entry name" value="Kelch motif"/>
    <property type="match status" value="1"/>
</dbReference>